<comment type="similarity">
    <text evidence="1 5">Belongs to the AB hydrolase superfamily.</text>
</comment>
<sequence length="384" mass="43071">MSDLQKNLLKSKLPPIVPKTTKGLHGRYKDYSPSQWNQFFHDYIDVMIDEKSVFRCYRSKPAEKHDALLLILLHGGGYNALSWAVFSKEITSIIHCECLAIDFRGHGNTVTDDDYDLSAETMANDISKVIKQLYKESPTIPNMTLMGHSMGGSVAVHIAHMKLISSLLGIIVIDVVEGTALESLQSMQSFLRSRPNYFKSIPNAIEWCVRSGQIRNLESAKVSMPGQIINCETKKLATAELPLNNAEESSTGITSQFSIPEDAEETSGDGIFQSPAEFIAKKYTWRIDLSRSEKFWKGWFENLSDKFLEVPVPKLLILAGIDNLDKKLTVGQMQGKFQLQVLARTGHAVHEDQPHQVAETLASYLLRNKFAEGKSEFVYHMPAC</sequence>
<dbReference type="PANTHER" id="PTHR14189:SF0">
    <property type="entry name" value="PROTEIN PHOSPHATASE METHYLESTERASE 1"/>
    <property type="match status" value="1"/>
</dbReference>
<dbReference type="InterPro" id="IPR029058">
    <property type="entry name" value="AB_hydrolase_fold"/>
</dbReference>
<dbReference type="PANTHER" id="PTHR14189">
    <property type="entry name" value="PROTEIN PHOSPHATASE METHYLESTERASE-1 RELATED"/>
    <property type="match status" value="1"/>
</dbReference>
<dbReference type="EMBL" id="CVRI01000050">
    <property type="protein sequence ID" value="CRK99431.1"/>
    <property type="molecule type" value="Genomic_DNA"/>
</dbReference>
<evidence type="ECO:0000256" key="3">
    <source>
        <dbReference type="ARBA" id="ARBA00022801"/>
    </source>
</evidence>
<feature type="domain" description="AB hydrolase-1" evidence="7">
    <location>
        <begin position="70"/>
        <end position="359"/>
    </location>
</feature>
<accession>A0A1J1IGP1</accession>
<protein>
    <recommendedName>
        <fullName evidence="5">Protein phosphatase methylesterase 1</fullName>
        <shortName evidence="5">PME-1</shortName>
        <ecNumber evidence="5">3.1.1.-</ecNumber>
    </recommendedName>
</protein>
<dbReference type="STRING" id="568069.A0A1J1IGP1"/>
<dbReference type="Proteomes" id="UP000183832">
    <property type="component" value="Unassembled WGS sequence"/>
</dbReference>
<comment type="function">
    <text evidence="5">Demethylates proteins that have been reversibly carboxymethylated.</text>
</comment>
<evidence type="ECO:0000256" key="6">
    <source>
        <dbReference type="PIRSR" id="PIRSR022950-1"/>
    </source>
</evidence>
<dbReference type="SUPFAM" id="SSF53474">
    <property type="entry name" value="alpha/beta-Hydrolases"/>
    <property type="match status" value="1"/>
</dbReference>
<dbReference type="InterPro" id="IPR016812">
    <property type="entry name" value="PPase_methylesterase_euk"/>
</dbReference>
<evidence type="ECO:0000259" key="7">
    <source>
        <dbReference type="Pfam" id="PF12697"/>
    </source>
</evidence>
<dbReference type="Pfam" id="PF12697">
    <property type="entry name" value="Abhydrolase_6"/>
    <property type="match status" value="1"/>
</dbReference>
<evidence type="ECO:0000256" key="5">
    <source>
        <dbReference type="PIRNR" id="PIRNR022950"/>
    </source>
</evidence>
<organism evidence="8 9">
    <name type="scientific">Clunio marinus</name>
    <dbReference type="NCBI Taxonomy" id="568069"/>
    <lineage>
        <taxon>Eukaryota</taxon>
        <taxon>Metazoa</taxon>
        <taxon>Ecdysozoa</taxon>
        <taxon>Arthropoda</taxon>
        <taxon>Hexapoda</taxon>
        <taxon>Insecta</taxon>
        <taxon>Pterygota</taxon>
        <taxon>Neoptera</taxon>
        <taxon>Endopterygota</taxon>
        <taxon>Diptera</taxon>
        <taxon>Nematocera</taxon>
        <taxon>Chironomoidea</taxon>
        <taxon>Chironomidae</taxon>
        <taxon>Clunio</taxon>
    </lineage>
</organism>
<dbReference type="InterPro" id="IPR000073">
    <property type="entry name" value="AB_hydrolase_1"/>
</dbReference>
<feature type="active site" evidence="6">
    <location>
        <position position="149"/>
    </location>
</feature>
<dbReference type="GO" id="GO:0051723">
    <property type="term" value="F:protein methylesterase activity"/>
    <property type="evidence" value="ECO:0007669"/>
    <property type="project" value="UniProtKB-EC"/>
</dbReference>
<feature type="active site" evidence="6">
    <location>
        <position position="347"/>
    </location>
</feature>
<evidence type="ECO:0000256" key="2">
    <source>
        <dbReference type="ARBA" id="ARBA00022487"/>
    </source>
</evidence>
<evidence type="ECO:0000313" key="9">
    <source>
        <dbReference type="Proteomes" id="UP000183832"/>
    </source>
</evidence>
<dbReference type="AlphaFoldDB" id="A0A1J1IGP1"/>
<gene>
    <name evidence="8" type="ORF">CLUMA_CG012582</name>
</gene>
<proteinExistence type="inferred from homology"/>
<keyword evidence="3 5" id="KW-0378">Hydrolase</keyword>
<keyword evidence="9" id="KW-1185">Reference proteome</keyword>
<keyword evidence="2 5" id="KW-0719">Serine esterase</keyword>
<dbReference type="PIRSF" id="PIRSF022950">
    <property type="entry name" value="PPase_methylesterase_euk"/>
    <property type="match status" value="1"/>
</dbReference>
<evidence type="ECO:0000256" key="1">
    <source>
        <dbReference type="ARBA" id="ARBA00008645"/>
    </source>
</evidence>
<dbReference type="EC" id="3.1.1.-" evidence="5"/>
<name>A0A1J1IGP1_9DIPT</name>
<evidence type="ECO:0000256" key="4">
    <source>
        <dbReference type="ARBA" id="ARBA00049203"/>
    </source>
</evidence>
<feature type="active site" evidence="6">
    <location>
        <position position="174"/>
    </location>
</feature>
<comment type="catalytic activity">
    <reaction evidence="4">
        <text>[phosphatase 2A protein]-C-terminal L-leucine methyl ester + H2O = [phosphatase 2A protein]-C-terminal L-leucine + methanol + H(+)</text>
        <dbReference type="Rhea" id="RHEA:48548"/>
        <dbReference type="Rhea" id="RHEA-COMP:12134"/>
        <dbReference type="Rhea" id="RHEA-COMP:12135"/>
        <dbReference type="ChEBI" id="CHEBI:15377"/>
        <dbReference type="ChEBI" id="CHEBI:15378"/>
        <dbReference type="ChEBI" id="CHEBI:17790"/>
        <dbReference type="ChEBI" id="CHEBI:90516"/>
        <dbReference type="ChEBI" id="CHEBI:90517"/>
        <dbReference type="EC" id="3.1.1.89"/>
    </reaction>
</comment>
<evidence type="ECO:0000313" key="8">
    <source>
        <dbReference type="EMBL" id="CRK99431.1"/>
    </source>
</evidence>
<dbReference type="OrthoDB" id="194865at2759"/>
<dbReference type="Gene3D" id="3.40.50.1820">
    <property type="entry name" value="alpha/beta hydrolase"/>
    <property type="match status" value="1"/>
</dbReference>
<reference evidence="8 9" key="1">
    <citation type="submission" date="2015-04" db="EMBL/GenBank/DDBJ databases">
        <authorList>
            <person name="Syromyatnikov M.Y."/>
            <person name="Popov V.N."/>
        </authorList>
    </citation>
    <scope>NUCLEOTIDE SEQUENCE [LARGE SCALE GENOMIC DNA]</scope>
</reference>